<dbReference type="Gene3D" id="3.40.50.150">
    <property type="entry name" value="Vaccinia Virus protein VP39"/>
    <property type="match status" value="1"/>
</dbReference>
<evidence type="ECO:0000313" key="4">
    <source>
        <dbReference type="Proteomes" id="UP000606786"/>
    </source>
</evidence>
<evidence type="ECO:0000313" key="3">
    <source>
        <dbReference type="EMBL" id="CAD7003501.1"/>
    </source>
</evidence>
<dbReference type="Pfam" id="PF06325">
    <property type="entry name" value="PrmA"/>
    <property type="match status" value="1"/>
</dbReference>
<dbReference type="PANTHER" id="PTHR11006:SF4">
    <property type="entry name" value="PROTEIN ARGININE N-METHYLTRANSFERASE 7"/>
    <property type="match status" value="1"/>
</dbReference>
<dbReference type="InterPro" id="IPR029063">
    <property type="entry name" value="SAM-dependent_MTases_sf"/>
</dbReference>
<dbReference type="PANTHER" id="PTHR11006">
    <property type="entry name" value="PROTEIN ARGININE N-METHYLTRANSFERASE"/>
    <property type="match status" value="1"/>
</dbReference>
<dbReference type="InterPro" id="IPR025799">
    <property type="entry name" value="Arg_MeTrfase"/>
</dbReference>
<keyword evidence="4" id="KW-1185">Reference proteome</keyword>
<dbReference type="PROSITE" id="PS51678">
    <property type="entry name" value="SAM_MT_PRMT"/>
    <property type="match status" value="1"/>
</dbReference>
<dbReference type="GO" id="GO:0042054">
    <property type="term" value="F:histone methyltransferase activity"/>
    <property type="evidence" value="ECO:0007669"/>
    <property type="project" value="TreeGrafter"/>
</dbReference>
<sequence>MRVKLLQKIYKTLRFHRNSMATFTQVINPLSGQNEWSVQNDDYDYQMELTCTGFGDMLHDKERNQKYFAALRSTIARMHSDGREVHVLDIGTGTGILSMMALSAGADTVTACEAFMPMANCAERISRQTDLVIKCVW</sequence>
<dbReference type="GO" id="GO:0032259">
    <property type="term" value="P:methylation"/>
    <property type="evidence" value="ECO:0007669"/>
    <property type="project" value="UniProtKB-KW"/>
</dbReference>
<protein>
    <submittedName>
        <fullName evidence="3">(Mediterranean fruit fly) hypothetical protein</fullName>
    </submittedName>
</protein>
<evidence type="ECO:0000256" key="1">
    <source>
        <dbReference type="ARBA" id="ARBA00022691"/>
    </source>
</evidence>
<dbReference type="Proteomes" id="UP000606786">
    <property type="component" value="Unassembled WGS sequence"/>
</dbReference>
<dbReference type="OrthoDB" id="412876at2759"/>
<keyword evidence="2" id="KW-0489">Methyltransferase</keyword>
<gene>
    <name evidence="3" type="ORF">CCAP1982_LOCUS11951</name>
</gene>
<dbReference type="AlphaFoldDB" id="A0A811UXX8"/>
<proteinExistence type="predicted"/>
<dbReference type="EMBL" id="CAJHJT010000034">
    <property type="protein sequence ID" value="CAD7003501.1"/>
    <property type="molecule type" value="Genomic_DNA"/>
</dbReference>
<evidence type="ECO:0000256" key="2">
    <source>
        <dbReference type="PROSITE-ProRule" id="PRU01015"/>
    </source>
</evidence>
<comment type="caution">
    <text evidence="3">The sequence shown here is derived from an EMBL/GenBank/DDBJ whole genome shotgun (WGS) entry which is preliminary data.</text>
</comment>
<dbReference type="CDD" id="cd02440">
    <property type="entry name" value="AdoMet_MTases"/>
    <property type="match status" value="1"/>
</dbReference>
<organism evidence="3 4">
    <name type="scientific">Ceratitis capitata</name>
    <name type="common">Mediterranean fruit fly</name>
    <name type="synonym">Tephritis capitata</name>
    <dbReference type="NCBI Taxonomy" id="7213"/>
    <lineage>
        <taxon>Eukaryota</taxon>
        <taxon>Metazoa</taxon>
        <taxon>Ecdysozoa</taxon>
        <taxon>Arthropoda</taxon>
        <taxon>Hexapoda</taxon>
        <taxon>Insecta</taxon>
        <taxon>Pterygota</taxon>
        <taxon>Neoptera</taxon>
        <taxon>Endopterygota</taxon>
        <taxon>Diptera</taxon>
        <taxon>Brachycera</taxon>
        <taxon>Muscomorpha</taxon>
        <taxon>Tephritoidea</taxon>
        <taxon>Tephritidae</taxon>
        <taxon>Ceratitis</taxon>
        <taxon>Ceratitis</taxon>
    </lineage>
</organism>
<reference evidence="3" key="1">
    <citation type="submission" date="2020-11" db="EMBL/GenBank/DDBJ databases">
        <authorList>
            <person name="Whitehead M."/>
        </authorList>
    </citation>
    <scope>NUCLEOTIDE SEQUENCE</scope>
    <source>
        <strain evidence="3">EGII</strain>
    </source>
</reference>
<keyword evidence="1 2" id="KW-0949">S-adenosyl-L-methionine</keyword>
<dbReference type="SUPFAM" id="SSF53335">
    <property type="entry name" value="S-adenosyl-L-methionine-dependent methyltransferases"/>
    <property type="match status" value="1"/>
</dbReference>
<accession>A0A811UXX8</accession>
<keyword evidence="2" id="KW-0808">Transferase</keyword>
<dbReference type="GO" id="GO:0016274">
    <property type="term" value="F:protein-arginine N-methyltransferase activity"/>
    <property type="evidence" value="ECO:0007669"/>
    <property type="project" value="InterPro"/>
</dbReference>
<name>A0A811UXX8_CERCA</name>